<dbReference type="KEGG" id="anr:Ana3638_10595"/>
<keyword evidence="3" id="KW-1185">Reference proteome</keyword>
<dbReference type="AlphaFoldDB" id="A0A6P1TJ59"/>
<reference evidence="2 3" key="1">
    <citation type="submission" date="2020-01" db="EMBL/GenBank/DDBJ databases">
        <title>Genome analysis of Anaerocolumna sp. CBA3638.</title>
        <authorList>
            <person name="Kim J."/>
            <person name="Roh S.W."/>
        </authorList>
    </citation>
    <scope>NUCLEOTIDE SEQUENCE [LARGE SCALE GENOMIC DNA]</scope>
    <source>
        <strain evidence="2 3">CBA3638</strain>
    </source>
</reference>
<evidence type="ECO:0000313" key="2">
    <source>
        <dbReference type="EMBL" id="QHQ61164.1"/>
    </source>
</evidence>
<feature type="transmembrane region" description="Helical" evidence="1">
    <location>
        <begin position="21"/>
        <end position="43"/>
    </location>
</feature>
<dbReference type="InterPro" id="IPR046140">
    <property type="entry name" value="DUF6142"/>
</dbReference>
<keyword evidence="1" id="KW-1133">Transmembrane helix</keyword>
<accession>A0A6P1TJ59</accession>
<keyword evidence="1" id="KW-0472">Membrane</keyword>
<name>A0A6P1TJ59_9FIRM</name>
<gene>
    <name evidence="2" type="ORF">Ana3638_10595</name>
</gene>
<organism evidence="2 3">
    <name type="scientific">Anaerocolumna sedimenticola</name>
    <dbReference type="NCBI Taxonomy" id="2696063"/>
    <lineage>
        <taxon>Bacteria</taxon>
        <taxon>Bacillati</taxon>
        <taxon>Bacillota</taxon>
        <taxon>Clostridia</taxon>
        <taxon>Lachnospirales</taxon>
        <taxon>Lachnospiraceae</taxon>
        <taxon>Anaerocolumna</taxon>
    </lineage>
</organism>
<keyword evidence="1" id="KW-0812">Transmembrane</keyword>
<sequence length="108" mass="11792">MFKHKKEIFKFSGRSHSLKGIISVIIGSLSLISLLILSIISSLSKGNGGLIIGFIGMLLFVISITGFILGIKACREKEIYYTAPVTGMVINGFLSIFFFVLYMVGVII</sequence>
<proteinExistence type="predicted"/>
<protein>
    <submittedName>
        <fullName evidence="2">Uncharacterized protein</fullName>
    </submittedName>
</protein>
<dbReference type="EMBL" id="CP048000">
    <property type="protein sequence ID" value="QHQ61164.1"/>
    <property type="molecule type" value="Genomic_DNA"/>
</dbReference>
<dbReference type="Pfam" id="PF19639">
    <property type="entry name" value="DUF6142"/>
    <property type="match status" value="1"/>
</dbReference>
<dbReference type="RefSeq" id="WP_161837991.1">
    <property type="nucleotide sequence ID" value="NZ_CP048000.1"/>
</dbReference>
<feature type="transmembrane region" description="Helical" evidence="1">
    <location>
        <begin position="81"/>
        <end position="104"/>
    </location>
</feature>
<dbReference type="Proteomes" id="UP000464314">
    <property type="component" value="Chromosome"/>
</dbReference>
<feature type="transmembrane region" description="Helical" evidence="1">
    <location>
        <begin position="49"/>
        <end position="69"/>
    </location>
</feature>
<evidence type="ECO:0000256" key="1">
    <source>
        <dbReference type="SAM" id="Phobius"/>
    </source>
</evidence>
<evidence type="ECO:0000313" key="3">
    <source>
        <dbReference type="Proteomes" id="UP000464314"/>
    </source>
</evidence>